<proteinExistence type="predicted"/>
<evidence type="ECO:0000256" key="4">
    <source>
        <dbReference type="ARBA" id="ARBA00022777"/>
    </source>
</evidence>
<keyword evidence="1" id="KW-0723">Serine/threonine-protein kinase</keyword>
<evidence type="ECO:0000256" key="2">
    <source>
        <dbReference type="ARBA" id="ARBA00022679"/>
    </source>
</evidence>
<feature type="region of interest" description="Disordered" evidence="6">
    <location>
        <begin position="18"/>
        <end position="37"/>
    </location>
</feature>
<dbReference type="SUPFAM" id="SSF56112">
    <property type="entry name" value="Protein kinase-like (PK-like)"/>
    <property type="match status" value="1"/>
</dbReference>
<organism evidence="8 9">
    <name type="scientific">Volvox africanus</name>
    <dbReference type="NCBI Taxonomy" id="51714"/>
    <lineage>
        <taxon>Eukaryota</taxon>
        <taxon>Viridiplantae</taxon>
        <taxon>Chlorophyta</taxon>
        <taxon>core chlorophytes</taxon>
        <taxon>Chlorophyceae</taxon>
        <taxon>CS clade</taxon>
        <taxon>Chlamydomonadales</taxon>
        <taxon>Volvocaceae</taxon>
        <taxon>Volvox</taxon>
    </lineage>
</organism>
<dbReference type="Pfam" id="PF00069">
    <property type="entry name" value="Pkinase"/>
    <property type="match status" value="1"/>
</dbReference>
<dbReference type="InterPro" id="IPR008271">
    <property type="entry name" value="Ser/Thr_kinase_AS"/>
</dbReference>
<evidence type="ECO:0000256" key="3">
    <source>
        <dbReference type="ARBA" id="ARBA00022741"/>
    </source>
</evidence>
<sequence>MLSLTRLLKGLLGDRSKSTISCGSGSPSQPHAGGRGGLLTQGSSCFSAVFFKGSGNGAQSDDDDFRPDLGYVAASDAACGRITQETRPSKNFIAQSKGGELYAGKEVQSNAYRKALAFGSWAVRKASFRLSDPKPPTQRDFVFQDSCSTSTSNNTVVQERATCPVAPNVQLPITATEHERHTFPKAKANEPLPSREDDTTEQDWMIHDRESGERLSAGDSGIGQLFPAPLLVNSIQEKEQLQQRPAAVMSLHDSSVMLSGSLGESQPPRRDVAQPHGLVCRASHAGKHQQREQQHQQREREWDVEPLEQNGQHQYHHRHQQDYYDPQEQHQHLSHQQRQERQLAGLNAVVVLLHGGGLGFNITDVGDLLLFVNADVPKPMLPPNDNWSTRSYRITHHLHRGYASSVYRATCRRSGGEVVLKAYNLAGLSDFLVYQVLRELDIHRQLKHEGVVQLLAAFKEENSLVMVLEYAGGGSACRVRRKLGGRMSEFQAMHLVLMPLLGVLNHLHERGIVHRDIKPDNLLFTENWKLKLCDFGVSVCLREERAVTRTGSREYMAPEVSNCPLKQLPEDNKDNLELSYTAAVDVWSLGALMYELLVGFTPFPGGPPARKAGAQGSAGAALAFPAGISQAARAFVRDCLQLDPADRPTVHQLLEHAWVMEALAEAAAGSERALLAAEEHHRGRRGGQNLHQ</sequence>
<accession>A0ABQ5SL81</accession>
<keyword evidence="9" id="KW-1185">Reference proteome</keyword>
<reference evidence="8 9" key="1">
    <citation type="journal article" date="2023" name="IScience">
        <title>Expanded male sex-determining region conserved during the evolution of homothallism in the green alga Volvox.</title>
        <authorList>
            <person name="Yamamoto K."/>
            <person name="Matsuzaki R."/>
            <person name="Mahakham W."/>
            <person name="Heman W."/>
            <person name="Sekimoto H."/>
            <person name="Kawachi M."/>
            <person name="Minakuchi Y."/>
            <person name="Toyoda A."/>
            <person name="Nozaki H."/>
        </authorList>
    </citation>
    <scope>NUCLEOTIDE SEQUENCE [LARGE SCALE GENOMIC DNA]</scope>
    <source>
        <strain evidence="8 9">NIES-4468</strain>
    </source>
</reference>
<comment type="caution">
    <text evidence="8">The sequence shown here is derived from an EMBL/GenBank/DDBJ whole genome shotgun (WGS) entry which is preliminary data.</text>
</comment>
<keyword evidence="3" id="KW-0547">Nucleotide-binding</keyword>
<keyword evidence="5" id="KW-0067">ATP-binding</keyword>
<dbReference type="PROSITE" id="PS50011">
    <property type="entry name" value="PROTEIN_KINASE_DOM"/>
    <property type="match status" value="1"/>
</dbReference>
<feature type="compositionally biased region" description="Polar residues" evidence="6">
    <location>
        <begin position="18"/>
        <end position="29"/>
    </location>
</feature>
<evidence type="ECO:0000256" key="1">
    <source>
        <dbReference type="ARBA" id="ARBA00022527"/>
    </source>
</evidence>
<dbReference type="EMBL" id="BSDZ01000094">
    <property type="protein sequence ID" value="GLI70381.1"/>
    <property type="molecule type" value="Genomic_DNA"/>
</dbReference>
<dbReference type="InterPro" id="IPR030616">
    <property type="entry name" value="Aur-like"/>
</dbReference>
<evidence type="ECO:0000256" key="6">
    <source>
        <dbReference type="SAM" id="MobiDB-lite"/>
    </source>
</evidence>
<dbReference type="SMART" id="SM00220">
    <property type="entry name" value="S_TKc"/>
    <property type="match status" value="1"/>
</dbReference>
<gene>
    <name evidence="8" type="ORF">VaNZ11_015161</name>
</gene>
<protein>
    <recommendedName>
        <fullName evidence="7">Protein kinase domain-containing protein</fullName>
    </recommendedName>
</protein>
<dbReference type="InterPro" id="IPR000719">
    <property type="entry name" value="Prot_kinase_dom"/>
</dbReference>
<evidence type="ECO:0000313" key="8">
    <source>
        <dbReference type="EMBL" id="GLI70381.1"/>
    </source>
</evidence>
<dbReference type="InterPro" id="IPR011009">
    <property type="entry name" value="Kinase-like_dom_sf"/>
</dbReference>
<keyword evidence="2" id="KW-0808">Transferase</keyword>
<feature type="domain" description="Protein kinase" evidence="7">
    <location>
        <begin position="392"/>
        <end position="659"/>
    </location>
</feature>
<evidence type="ECO:0000256" key="5">
    <source>
        <dbReference type="ARBA" id="ARBA00022840"/>
    </source>
</evidence>
<name>A0ABQ5SL81_9CHLO</name>
<feature type="region of interest" description="Disordered" evidence="6">
    <location>
        <begin position="283"/>
        <end position="302"/>
    </location>
</feature>
<dbReference type="PANTHER" id="PTHR24350">
    <property type="entry name" value="SERINE/THREONINE-PROTEIN KINASE IAL-RELATED"/>
    <property type="match status" value="1"/>
</dbReference>
<evidence type="ECO:0000313" key="9">
    <source>
        <dbReference type="Proteomes" id="UP001165090"/>
    </source>
</evidence>
<evidence type="ECO:0000259" key="7">
    <source>
        <dbReference type="PROSITE" id="PS50011"/>
    </source>
</evidence>
<keyword evidence="4" id="KW-0418">Kinase</keyword>
<feature type="compositionally biased region" description="Basic and acidic residues" evidence="6">
    <location>
        <begin position="327"/>
        <end position="340"/>
    </location>
</feature>
<feature type="region of interest" description="Disordered" evidence="6">
    <location>
        <begin position="310"/>
        <end position="340"/>
    </location>
</feature>
<dbReference type="PROSITE" id="PS00108">
    <property type="entry name" value="PROTEIN_KINASE_ST"/>
    <property type="match status" value="1"/>
</dbReference>
<dbReference type="Gene3D" id="1.10.510.10">
    <property type="entry name" value="Transferase(Phosphotransferase) domain 1"/>
    <property type="match status" value="1"/>
</dbReference>
<feature type="compositionally biased region" description="Basic and acidic residues" evidence="6">
    <location>
        <begin position="289"/>
        <end position="302"/>
    </location>
</feature>
<dbReference type="Proteomes" id="UP001165090">
    <property type="component" value="Unassembled WGS sequence"/>
</dbReference>